<proteinExistence type="predicted"/>
<comment type="caution">
    <text evidence="2">The sequence shown here is derived from an EMBL/GenBank/DDBJ whole genome shotgun (WGS) entry which is preliminary data.</text>
</comment>
<sequence length="97" mass="10792">MNQARGNHVCTLCSELHDTFLILDGGPKMLLGAAELWVPSLDYSVIFVAPNLVYHYVSEHRYAPPNAFVDAVLGAEVAYKQWDPRAESEKLLNSAFV</sequence>
<reference evidence="2 3" key="1">
    <citation type="submission" date="2018-03" db="EMBL/GenBank/DDBJ databases">
        <title>Draft Genome Sequences of the Obligatory Marine Myxobacteria Enhygromyxa salina SWB007.</title>
        <authorList>
            <person name="Poehlein A."/>
            <person name="Moghaddam J.A."/>
            <person name="Harms H."/>
            <person name="Alanjari M."/>
            <person name="Koenig G.M."/>
            <person name="Daniel R."/>
            <person name="Schaeberle T.F."/>
        </authorList>
    </citation>
    <scope>NUCLEOTIDE SEQUENCE [LARGE SCALE GENOMIC DNA]</scope>
    <source>
        <strain evidence="2 3">SWB007</strain>
    </source>
</reference>
<dbReference type="Proteomes" id="UP000238823">
    <property type="component" value="Unassembled WGS sequence"/>
</dbReference>
<feature type="domain" description="DUF7919" evidence="1">
    <location>
        <begin position="2"/>
        <end position="73"/>
    </location>
</feature>
<dbReference type="InterPro" id="IPR057679">
    <property type="entry name" value="DUF7919"/>
</dbReference>
<dbReference type="EMBL" id="PVNL01000024">
    <property type="protein sequence ID" value="PRQ09410.1"/>
    <property type="molecule type" value="Genomic_DNA"/>
</dbReference>
<dbReference type="AlphaFoldDB" id="A0A2S9YWE8"/>
<gene>
    <name evidence="2" type="ORF">ENSA7_08680</name>
</gene>
<evidence type="ECO:0000313" key="3">
    <source>
        <dbReference type="Proteomes" id="UP000238823"/>
    </source>
</evidence>
<accession>A0A2S9YWE8</accession>
<protein>
    <recommendedName>
        <fullName evidence="1">DUF7919 domain-containing protein</fullName>
    </recommendedName>
</protein>
<evidence type="ECO:0000313" key="2">
    <source>
        <dbReference type="EMBL" id="PRQ09410.1"/>
    </source>
</evidence>
<name>A0A2S9YWE8_9BACT</name>
<dbReference type="Pfam" id="PF25535">
    <property type="entry name" value="DUF7919"/>
    <property type="match status" value="1"/>
</dbReference>
<organism evidence="2 3">
    <name type="scientific">Enhygromyxa salina</name>
    <dbReference type="NCBI Taxonomy" id="215803"/>
    <lineage>
        <taxon>Bacteria</taxon>
        <taxon>Pseudomonadati</taxon>
        <taxon>Myxococcota</taxon>
        <taxon>Polyangia</taxon>
        <taxon>Nannocystales</taxon>
        <taxon>Nannocystaceae</taxon>
        <taxon>Enhygromyxa</taxon>
    </lineage>
</organism>
<evidence type="ECO:0000259" key="1">
    <source>
        <dbReference type="Pfam" id="PF25535"/>
    </source>
</evidence>